<dbReference type="GO" id="GO:0006269">
    <property type="term" value="P:DNA replication, synthesis of primer"/>
    <property type="evidence" value="ECO:0007669"/>
    <property type="project" value="UniProtKB-UniRule"/>
</dbReference>
<evidence type="ECO:0000256" key="13">
    <source>
        <dbReference type="PIRNR" id="PIRNR002811"/>
    </source>
</evidence>
<dbReference type="InterPro" id="IPR036977">
    <property type="entry name" value="DNA_primase_Znf_CHC2"/>
</dbReference>
<comment type="cofactor">
    <cofactor evidence="12 13 14">
        <name>Zn(2+)</name>
        <dbReference type="ChEBI" id="CHEBI:29105"/>
    </cofactor>
    <text evidence="12 13 14">Binds 1 zinc ion per monomer.</text>
</comment>
<dbReference type="GO" id="GO:0003899">
    <property type="term" value="F:DNA-directed RNA polymerase activity"/>
    <property type="evidence" value="ECO:0007669"/>
    <property type="project" value="UniProtKB-UniRule"/>
</dbReference>
<dbReference type="SMART" id="SM00493">
    <property type="entry name" value="TOPRIM"/>
    <property type="match status" value="1"/>
</dbReference>
<comment type="caution">
    <text evidence="16">The sequence shown here is derived from an EMBL/GenBank/DDBJ whole genome shotgun (WGS) entry which is preliminary data.</text>
</comment>
<dbReference type="PROSITE" id="PS50880">
    <property type="entry name" value="TOPRIM"/>
    <property type="match status" value="1"/>
</dbReference>
<dbReference type="InterPro" id="IPR037068">
    <property type="entry name" value="DNA_primase_core_N_sf"/>
</dbReference>
<dbReference type="GO" id="GO:0003677">
    <property type="term" value="F:DNA binding"/>
    <property type="evidence" value="ECO:0007669"/>
    <property type="project" value="UniProtKB-KW"/>
</dbReference>
<dbReference type="PANTHER" id="PTHR30313">
    <property type="entry name" value="DNA PRIMASE"/>
    <property type="match status" value="1"/>
</dbReference>
<evidence type="ECO:0000259" key="15">
    <source>
        <dbReference type="PROSITE" id="PS50880"/>
    </source>
</evidence>
<evidence type="ECO:0000256" key="1">
    <source>
        <dbReference type="ARBA" id="ARBA00022478"/>
    </source>
</evidence>
<evidence type="ECO:0000256" key="5">
    <source>
        <dbReference type="ARBA" id="ARBA00022705"/>
    </source>
</evidence>
<dbReference type="FunFam" id="3.90.980.10:FF:000001">
    <property type="entry name" value="DNA primase"/>
    <property type="match status" value="1"/>
</dbReference>
<accession>A0A928Y696</accession>
<dbReference type="Pfam" id="PF13155">
    <property type="entry name" value="Toprim_2"/>
    <property type="match status" value="1"/>
</dbReference>
<evidence type="ECO:0000313" key="16">
    <source>
        <dbReference type="EMBL" id="MBE7524786.1"/>
    </source>
</evidence>
<comment type="catalytic activity">
    <reaction evidence="12">
        <text>ssDNA + n NTP = ssDNA/pppN(pN)n-1 hybrid + (n-1) diphosphate.</text>
        <dbReference type="EC" id="2.7.7.101"/>
    </reaction>
</comment>
<dbReference type="Pfam" id="PF08275">
    <property type="entry name" value="DNAG_N"/>
    <property type="match status" value="1"/>
</dbReference>
<evidence type="ECO:0000313" key="17">
    <source>
        <dbReference type="Proteomes" id="UP000710385"/>
    </source>
</evidence>
<dbReference type="SUPFAM" id="SSF56731">
    <property type="entry name" value="DNA primase core"/>
    <property type="match status" value="1"/>
</dbReference>
<evidence type="ECO:0000256" key="10">
    <source>
        <dbReference type="ARBA" id="ARBA00023125"/>
    </source>
</evidence>
<dbReference type="CDD" id="cd03364">
    <property type="entry name" value="TOPRIM_DnaG_primases"/>
    <property type="match status" value="1"/>
</dbReference>
<keyword evidence="10 12" id="KW-0238">DNA-binding</keyword>
<dbReference type="InterPro" id="IPR006171">
    <property type="entry name" value="TOPRIM_dom"/>
</dbReference>
<evidence type="ECO:0000256" key="9">
    <source>
        <dbReference type="ARBA" id="ARBA00022842"/>
    </source>
</evidence>
<dbReference type="InterPro" id="IPR019475">
    <property type="entry name" value="DNA_primase_DnaB-bd"/>
</dbReference>
<dbReference type="FunFam" id="3.90.580.10:FF:000001">
    <property type="entry name" value="DNA primase"/>
    <property type="match status" value="1"/>
</dbReference>
<feature type="zinc finger region" description="CHC2-type" evidence="12 14">
    <location>
        <begin position="35"/>
        <end position="59"/>
    </location>
</feature>
<evidence type="ECO:0000256" key="12">
    <source>
        <dbReference type="HAMAP-Rule" id="MF_00974"/>
    </source>
</evidence>
<feature type="domain" description="Toprim" evidence="15">
    <location>
        <begin position="252"/>
        <end position="333"/>
    </location>
</feature>
<evidence type="ECO:0000256" key="11">
    <source>
        <dbReference type="ARBA" id="ARBA00023163"/>
    </source>
</evidence>
<keyword evidence="9" id="KW-0460">Magnesium</keyword>
<dbReference type="EMBL" id="JABTTY010000001">
    <property type="protein sequence ID" value="MBE7524786.1"/>
    <property type="molecule type" value="Genomic_DNA"/>
</dbReference>
<dbReference type="EC" id="2.7.7.101" evidence="12"/>
<keyword evidence="7 12" id="KW-0863">Zinc-finger</keyword>
<dbReference type="HAMAP" id="MF_00974">
    <property type="entry name" value="DNA_primase_DnaG"/>
    <property type="match status" value="1"/>
</dbReference>
<evidence type="ECO:0000256" key="7">
    <source>
        <dbReference type="ARBA" id="ARBA00022771"/>
    </source>
</evidence>
<dbReference type="GO" id="GO:0005737">
    <property type="term" value="C:cytoplasm"/>
    <property type="evidence" value="ECO:0007669"/>
    <property type="project" value="TreeGrafter"/>
</dbReference>
<dbReference type="InterPro" id="IPR050219">
    <property type="entry name" value="DnaG_primase"/>
</dbReference>
<dbReference type="SUPFAM" id="SSF57783">
    <property type="entry name" value="Zinc beta-ribbon"/>
    <property type="match status" value="1"/>
</dbReference>
<dbReference type="GO" id="GO:0008270">
    <property type="term" value="F:zinc ion binding"/>
    <property type="evidence" value="ECO:0007669"/>
    <property type="project" value="UniProtKB-UniRule"/>
</dbReference>
<comment type="function">
    <text evidence="12 13">RNA polymerase that catalyzes the synthesis of short RNA molecules used as primers for DNA polymerase during DNA replication.</text>
</comment>
<keyword evidence="8 12" id="KW-0862">Zinc</keyword>
<evidence type="ECO:0000256" key="6">
    <source>
        <dbReference type="ARBA" id="ARBA00022723"/>
    </source>
</evidence>
<dbReference type="Pfam" id="PF01807">
    <property type="entry name" value="Zn_ribbon_DnaG"/>
    <property type="match status" value="1"/>
</dbReference>
<keyword evidence="11 12" id="KW-0804">Transcription</keyword>
<comment type="subunit">
    <text evidence="12">Monomer. Interacts with DnaB.</text>
</comment>
<keyword evidence="4 12" id="KW-0548">Nucleotidyltransferase</keyword>
<evidence type="ECO:0000256" key="14">
    <source>
        <dbReference type="PIRSR" id="PIRSR002811-1"/>
    </source>
</evidence>
<protein>
    <recommendedName>
        <fullName evidence="12 13">DNA primase</fullName>
        <ecNumber evidence="12">2.7.7.101</ecNumber>
    </recommendedName>
</protein>
<dbReference type="Pfam" id="PF10410">
    <property type="entry name" value="DnaB_bind"/>
    <property type="match status" value="1"/>
</dbReference>
<dbReference type="NCBIfam" id="TIGR01391">
    <property type="entry name" value="dnaG"/>
    <property type="match status" value="1"/>
</dbReference>
<comment type="domain">
    <text evidence="12">Contains an N-terminal zinc-binding domain, a central core domain that contains the primase activity, and a C-terminal DnaB-binding domain.</text>
</comment>
<keyword evidence="5 12" id="KW-0235">DNA replication</keyword>
<dbReference type="AlphaFoldDB" id="A0A928Y696"/>
<dbReference type="Gene3D" id="1.10.860.10">
    <property type="entry name" value="DNAb Helicase, Chain A"/>
    <property type="match status" value="1"/>
</dbReference>
<dbReference type="InterPro" id="IPR002694">
    <property type="entry name" value="Znf_CHC2"/>
</dbReference>
<dbReference type="PANTHER" id="PTHR30313:SF2">
    <property type="entry name" value="DNA PRIMASE"/>
    <property type="match status" value="1"/>
</dbReference>
<reference evidence="16" key="1">
    <citation type="submission" date="2020-05" db="EMBL/GenBank/DDBJ databases">
        <title>High-Quality Genomes of Partial-Nitritation/Anammox System by Hierarchical Clustering Based Hybrid Assembly.</title>
        <authorList>
            <person name="Liu L."/>
            <person name="Wang Y."/>
            <person name="Che Y."/>
            <person name="Chen Y."/>
            <person name="Xia Y."/>
            <person name="Luo R."/>
            <person name="Cheng S.H."/>
            <person name="Zheng C."/>
            <person name="Zhang T."/>
        </authorList>
    </citation>
    <scope>NUCLEOTIDE SEQUENCE</scope>
    <source>
        <strain evidence="16">H1_PAT1</strain>
    </source>
</reference>
<evidence type="ECO:0000256" key="4">
    <source>
        <dbReference type="ARBA" id="ARBA00022695"/>
    </source>
</evidence>
<keyword evidence="2 12" id="KW-0639">Primosome</keyword>
<dbReference type="InterPro" id="IPR013264">
    <property type="entry name" value="DNAG_N"/>
</dbReference>
<sequence length="588" mass="65587">MDGAEEVKSKLDVADIVGEYLPLKPAGSGSFKALCPFHHEKTPSFYVHRPRQTWHCFGCDQGGDLISFVMHMEGMEFREALEHLAQKAGITLPTFNTKASSERKRLHEINDMAARFYRAQLLQSQDAEHARAYAASRGIDEFTGDLFKIGYAPKGWDALSKTLGQRGISDEELIRAGLANKSDRGGVYDRFRDRLMFAIQDVHGNVAGFTGRLLDPNAKEAKYVNSPETAVYKKSAVLYGLDKAKGEIKSKDLAVICEGNMDVLSSHRIGISHVVCSSGTALTAEQLKLIQRFTKNLAIAFDQDAAGKEATLRGLDLARAQDFSIKIISLPPDIAKDPDEAIMKDPEIWKRAIRDAEDIMGWIFHAAFRNRQPTNADEKRHIAEEILPEIKRIADPIVRDHWMRKLADALGTSADALSEALAKTPVRPFQAAKTSAPAKEAHPKKLNRLEDASERLLALLLLRPALFERAKPVQAEILASPYIGLYNRLKTLYDSGQFSGQTSPDDINNVLDNETLRLANYLAIRADRDYSGLSDDAMSAEYDIITQTIRGLGRHAERLQLEEDMRAAERTGDKTRILELAKRFQELT</sequence>
<dbReference type="SMART" id="SM00400">
    <property type="entry name" value="ZnF_CHCC"/>
    <property type="match status" value="1"/>
</dbReference>
<dbReference type="Gene3D" id="3.90.980.10">
    <property type="entry name" value="DNA primase, catalytic core, N-terminal domain"/>
    <property type="match status" value="1"/>
</dbReference>
<organism evidence="16 17">
    <name type="scientific">candidate division WWE3 bacterium</name>
    <dbReference type="NCBI Taxonomy" id="2053526"/>
    <lineage>
        <taxon>Bacteria</taxon>
        <taxon>Katanobacteria</taxon>
    </lineage>
</organism>
<name>A0A928Y696_UNCKA</name>
<dbReference type="InterPro" id="IPR006295">
    <property type="entry name" value="DNA_primase_DnaG"/>
</dbReference>
<gene>
    <name evidence="12" type="primary">dnaG</name>
    <name evidence="16" type="ORF">HS096_00075</name>
</gene>
<comment type="similarity">
    <text evidence="12 13">Belongs to the DnaG primase family.</text>
</comment>
<keyword evidence="3 12" id="KW-0808">Transferase</keyword>
<evidence type="ECO:0000256" key="8">
    <source>
        <dbReference type="ARBA" id="ARBA00022833"/>
    </source>
</evidence>
<dbReference type="Proteomes" id="UP000710385">
    <property type="component" value="Unassembled WGS sequence"/>
</dbReference>
<dbReference type="InterPro" id="IPR034151">
    <property type="entry name" value="TOPRIM_DnaG_bac"/>
</dbReference>
<proteinExistence type="inferred from homology"/>
<evidence type="ECO:0000256" key="2">
    <source>
        <dbReference type="ARBA" id="ARBA00022515"/>
    </source>
</evidence>
<dbReference type="Gene3D" id="3.90.580.10">
    <property type="entry name" value="Zinc finger, CHC2-type domain"/>
    <property type="match status" value="1"/>
</dbReference>
<dbReference type="InterPro" id="IPR030846">
    <property type="entry name" value="DnaG_bac"/>
</dbReference>
<dbReference type="GO" id="GO:0000428">
    <property type="term" value="C:DNA-directed RNA polymerase complex"/>
    <property type="evidence" value="ECO:0007669"/>
    <property type="project" value="UniProtKB-KW"/>
</dbReference>
<dbReference type="PIRSF" id="PIRSF002811">
    <property type="entry name" value="DnaG"/>
    <property type="match status" value="1"/>
</dbReference>
<dbReference type="Gene3D" id="3.40.1360.10">
    <property type="match status" value="1"/>
</dbReference>
<dbReference type="GO" id="GO:1990077">
    <property type="term" value="C:primosome complex"/>
    <property type="evidence" value="ECO:0007669"/>
    <property type="project" value="UniProtKB-KW"/>
</dbReference>
<keyword evidence="6 12" id="KW-0479">Metal-binding</keyword>
<evidence type="ECO:0000256" key="3">
    <source>
        <dbReference type="ARBA" id="ARBA00022679"/>
    </source>
</evidence>
<dbReference type="InterPro" id="IPR016136">
    <property type="entry name" value="DNA_helicase_N/primase_C"/>
</dbReference>
<keyword evidence="1 12" id="KW-0240">DNA-directed RNA polymerase</keyword>